<evidence type="ECO:0000256" key="8">
    <source>
        <dbReference type="RuleBase" id="RU000477"/>
    </source>
</evidence>
<gene>
    <name evidence="11" type="ORF">BHS01_09410</name>
    <name evidence="10" type="ORF">GYN19_01885</name>
</gene>
<keyword evidence="13" id="KW-1185">Reference proteome</keyword>
<evidence type="ECO:0000256" key="9">
    <source>
        <dbReference type="SAM" id="Phobius"/>
    </source>
</evidence>
<proteinExistence type="inferred from homology"/>
<keyword evidence="3 8" id="KW-0813">Transport</keyword>
<feature type="transmembrane region" description="Helical" evidence="9">
    <location>
        <begin position="194"/>
        <end position="216"/>
    </location>
</feature>
<keyword evidence="7 9" id="KW-0472">Membrane</keyword>
<evidence type="ECO:0000256" key="3">
    <source>
        <dbReference type="ARBA" id="ARBA00022448"/>
    </source>
</evidence>
<keyword evidence="4" id="KW-1003">Cell membrane</keyword>
<dbReference type="GO" id="GO:0015250">
    <property type="term" value="F:water channel activity"/>
    <property type="evidence" value="ECO:0007669"/>
    <property type="project" value="TreeGrafter"/>
</dbReference>
<feature type="transmembrane region" description="Helical" evidence="9">
    <location>
        <begin position="150"/>
        <end position="174"/>
    </location>
</feature>
<dbReference type="Proteomes" id="UP000516280">
    <property type="component" value="Chromosome"/>
</dbReference>
<reference evidence="11 12" key="1">
    <citation type="submission" date="2016-09" db="EMBL/GenBank/DDBJ databases">
        <title>Lactic acid bacteria from MAP meat Genome sequencing and assembly.</title>
        <authorList>
            <person name="Behr J."/>
            <person name="Hilgarth M."/>
            <person name="Vogel R.F."/>
        </authorList>
    </citation>
    <scope>NUCLEOTIDE SEQUENCE [LARGE SCALE GENOMIC DNA]</scope>
    <source>
        <strain evidence="11 12">TMW21615</strain>
    </source>
</reference>
<dbReference type="Proteomes" id="UP001522462">
    <property type="component" value="Unassembled WGS sequence"/>
</dbReference>
<protein>
    <submittedName>
        <fullName evidence="11">Aquaporin</fullName>
    </submittedName>
    <submittedName>
        <fullName evidence="10">MIP family channel protein</fullName>
    </submittedName>
</protein>
<sequence length="223" mass="22756">MENFKKALAELIGTFILVFIGTGSAVLAGDKIGNLGIGFAFGLTIVAAAYSIGTVSGAHLNPAVSLAMFVNKRLSALTLVWYVVAQVVGAFIATSALKMIASEKGVSGLGANALNGISVGTGFLVELVLTFIFVLVIVTVTSETKGNAKLAGLVIGLTLTMLHMIGIPLTGLSVNPARSLAPAIFTGGVALNQLWIFILAPLVGGILAALVAKYLLNTEASAK</sequence>
<feature type="transmembrane region" description="Helical" evidence="9">
    <location>
        <begin position="74"/>
        <end position="97"/>
    </location>
</feature>
<dbReference type="PANTHER" id="PTHR19139">
    <property type="entry name" value="AQUAPORIN TRANSPORTER"/>
    <property type="match status" value="1"/>
</dbReference>
<reference evidence="10 13" key="3">
    <citation type="journal article" date="2022" name="Microbiol. Res.">
        <title>Comparative genome analysis, predicted lifestyle and antimicrobial strategies of Lactococcus carnosus and Lactococcus paracarnosus isolated from meat.</title>
        <authorList>
            <person name="Werum V."/>
            <person name="Ehrmann M."/>
            <person name="Vogel R."/>
            <person name="Hilgarth M."/>
        </authorList>
    </citation>
    <scope>NUCLEOTIDE SEQUENCE [LARGE SCALE GENOMIC DNA]</scope>
    <source>
        <strain evidence="10 13">TMW21897</strain>
    </source>
</reference>
<keyword evidence="6 9" id="KW-1133">Transmembrane helix</keyword>
<keyword evidence="5 8" id="KW-0812">Transmembrane</keyword>
<organism evidence="11 12">
    <name type="scientific">Pseudolactococcus paracarnosus</name>
    <dbReference type="NCBI Taxonomy" id="2749962"/>
    <lineage>
        <taxon>Bacteria</taxon>
        <taxon>Bacillati</taxon>
        <taxon>Bacillota</taxon>
        <taxon>Bacilli</taxon>
        <taxon>Lactobacillales</taxon>
        <taxon>Streptococcaceae</taxon>
        <taxon>Pseudolactococcus</taxon>
    </lineage>
</organism>
<comment type="similarity">
    <text evidence="2 8">Belongs to the MIP/aquaporin (TC 1.A.8) family.</text>
</comment>
<feature type="transmembrane region" description="Helical" evidence="9">
    <location>
        <begin position="7"/>
        <end position="29"/>
    </location>
</feature>
<dbReference type="CDD" id="cd00333">
    <property type="entry name" value="MIP"/>
    <property type="match status" value="1"/>
</dbReference>
<dbReference type="EMBL" id="JAAEDA010000002">
    <property type="protein sequence ID" value="MCJ1976710.1"/>
    <property type="molecule type" value="Genomic_DNA"/>
</dbReference>
<evidence type="ECO:0000313" key="10">
    <source>
        <dbReference type="EMBL" id="MCJ1976710.1"/>
    </source>
</evidence>
<dbReference type="InterPro" id="IPR000425">
    <property type="entry name" value="MIP"/>
</dbReference>
<dbReference type="Pfam" id="PF00230">
    <property type="entry name" value="MIP"/>
    <property type="match status" value="1"/>
</dbReference>
<evidence type="ECO:0000256" key="2">
    <source>
        <dbReference type="ARBA" id="ARBA00006175"/>
    </source>
</evidence>
<dbReference type="KEGG" id="lpaa:BHS01_09410"/>
<dbReference type="PRINTS" id="PR00783">
    <property type="entry name" value="MINTRINSICP"/>
</dbReference>
<dbReference type="AlphaFoldDB" id="A0A7L4WEI0"/>
<feature type="transmembrane region" description="Helical" evidence="9">
    <location>
        <begin position="35"/>
        <end position="53"/>
    </location>
</feature>
<evidence type="ECO:0000313" key="13">
    <source>
        <dbReference type="Proteomes" id="UP001522462"/>
    </source>
</evidence>
<evidence type="ECO:0000256" key="1">
    <source>
        <dbReference type="ARBA" id="ARBA00004651"/>
    </source>
</evidence>
<dbReference type="PROSITE" id="PS00221">
    <property type="entry name" value="MIP"/>
    <property type="match status" value="1"/>
</dbReference>
<evidence type="ECO:0000256" key="4">
    <source>
        <dbReference type="ARBA" id="ARBA00022475"/>
    </source>
</evidence>
<dbReference type="PANTHER" id="PTHR19139:SF199">
    <property type="entry name" value="MIP17260P"/>
    <property type="match status" value="1"/>
</dbReference>
<comment type="subcellular location">
    <subcellularLocation>
        <location evidence="1">Cell membrane</location>
        <topology evidence="1">Multi-pass membrane protein</topology>
    </subcellularLocation>
</comment>
<dbReference type="RefSeq" id="WP_109835313.1">
    <property type="nucleotide sequence ID" value="NZ_CP017195.1"/>
</dbReference>
<dbReference type="NCBIfam" id="TIGR00861">
    <property type="entry name" value="MIP"/>
    <property type="match status" value="1"/>
</dbReference>
<evidence type="ECO:0000313" key="11">
    <source>
        <dbReference type="EMBL" id="QDJ28728.1"/>
    </source>
</evidence>
<evidence type="ECO:0000256" key="7">
    <source>
        <dbReference type="ARBA" id="ARBA00023136"/>
    </source>
</evidence>
<dbReference type="EMBL" id="CP017195">
    <property type="protein sequence ID" value="QDJ28728.1"/>
    <property type="molecule type" value="Genomic_DNA"/>
</dbReference>
<name>A0A7L4WEI0_9LACT</name>
<dbReference type="InterPro" id="IPR034294">
    <property type="entry name" value="Aquaporin_transptr"/>
</dbReference>
<dbReference type="Gene3D" id="1.20.1080.10">
    <property type="entry name" value="Glycerol uptake facilitator protein"/>
    <property type="match status" value="1"/>
</dbReference>
<dbReference type="SUPFAM" id="SSF81338">
    <property type="entry name" value="Aquaporin-like"/>
    <property type="match status" value="1"/>
</dbReference>
<evidence type="ECO:0000313" key="12">
    <source>
        <dbReference type="Proteomes" id="UP000516280"/>
    </source>
</evidence>
<accession>A0A7L4WEI0</accession>
<reference evidence="10" key="2">
    <citation type="submission" date="2020-01" db="EMBL/GenBank/DDBJ databases">
        <authorList>
            <person name="Hilgarth M."/>
            <person name="Vogel R.F."/>
        </authorList>
    </citation>
    <scope>NUCLEOTIDE SEQUENCE</scope>
    <source>
        <strain evidence="10">TMW21897</strain>
    </source>
</reference>
<feature type="transmembrane region" description="Helical" evidence="9">
    <location>
        <begin position="117"/>
        <end position="138"/>
    </location>
</feature>
<evidence type="ECO:0000256" key="5">
    <source>
        <dbReference type="ARBA" id="ARBA00022692"/>
    </source>
</evidence>
<dbReference type="GO" id="GO:0005886">
    <property type="term" value="C:plasma membrane"/>
    <property type="evidence" value="ECO:0007669"/>
    <property type="project" value="UniProtKB-SubCell"/>
</dbReference>
<evidence type="ECO:0000256" key="6">
    <source>
        <dbReference type="ARBA" id="ARBA00022989"/>
    </source>
</evidence>
<dbReference type="InterPro" id="IPR022357">
    <property type="entry name" value="MIP_CS"/>
</dbReference>
<dbReference type="InterPro" id="IPR023271">
    <property type="entry name" value="Aquaporin-like"/>
</dbReference>